<feature type="compositionally biased region" description="Polar residues" evidence="1">
    <location>
        <begin position="283"/>
        <end position="294"/>
    </location>
</feature>
<feature type="compositionally biased region" description="Basic and acidic residues" evidence="1">
    <location>
        <begin position="219"/>
        <end position="233"/>
    </location>
</feature>
<dbReference type="AlphaFoldDB" id="A0A146LL12"/>
<feature type="region of interest" description="Disordered" evidence="1">
    <location>
        <begin position="253"/>
        <end position="430"/>
    </location>
</feature>
<evidence type="ECO:0000256" key="1">
    <source>
        <dbReference type="SAM" id="MobiDB-lite"/>
    </source>
</evidence>
<protein>
    <recommendedName>
        <fullName evidence="3">Retrotransposon gag domain-containing protein</fullName>
    </recommendedName>
</protein>
<evidence type="ECO:0000313" key="2">
    <source>
        <dbReference type="EMBL" id="JAQ08648.1"/>
    </source>
</evidence>
<dbReference type="EMBL" id="GDHC01009981">
    <property type="protein sequence ID" value="JAQ08648.1"/>
    <property type="molecule type" value="Transcribed_RNA"/>
</dbReference>
<feature type="compositionally biased region" description="Low complexity" evidence="1">
    <location>
        <begin position="361"/>
        <end position="370"/>
    </location>
</feature>
<accession>A0A146LL12</accession>
<sequence>MSQTWGDTRGEASVDIPKLVFKEIDVWDPGKEGAWGVNTFFAYFESVTSGLSPAQKLHVLRARVGGEAKRFVVESCGVSTEEECYQRCRTDIIAWFKGNHAKRAAEQLYSAKRRDNEELRSFALRVRVLAAEAVWNEEDKTTPEERTKWRDKKALAAFIRGVDPGVGAVLTIAKPSTLVEACNMAREMEEIAGGTSPTGAQKNTSKVPKTGSPNGSKAGTDHARPEPSHEWGCHRRGWTRVGASIMSVSMKQWGVATRADPRKARTPGTLDRQPRKGTHAFNGGTNLDTESKNTGGPRESQWLLPVRHSPEDTTPTGTPDRDRLGGMRFLKLLTAATDMGSGNTSDPRESQWPLPVRRSPGDTTPTDTPGQNQLRDTLFPGPPSAKTDVGSENTGDPRESQWPLPVRRSPGDTIPTDTPDQNRPRGTLFP</sequence>
<evidence type="ECO:0008006" key="3">
    <source>
        <dbReference type="Google" id="ProtNLM"/>
    </source>
</evidence>
<proteinExistence type="predicted"/>
<gene>
    <name evidence="2" type="ORF">g.65203</name>
</gene>
<reference evidence="2" key="1">
    <citation type="journal article" date="2016" name="Gigascience">
        <title>De novo construction of an expanded transcriptome assembly for the western tarnished plant bug, Lygus hesperus.</title>
        <authorList>
            <person name="Tassone E.E."/>
            <person name="Geib S.M."/>
            <person name="Hall B."/>
            <person name="Fabrick J.A."/>
            <person name="Brent C.S."/>
            <person name="Hull J.J."/>
        </authorList>
    </citation>
    <scope>NUCLEOTIDE SEQUENCE</scope>
</reference>
<feature type="compositionally biased region" description="Polar residues" evidence="1">
    <location>
        <begin position="195"/>
        <end position="217"/>
    </location>
</feature>
<feature type="region of interest" description="Disordered" evidence="1">
    <location>
        <begin position="192"/>
        <end position="235"/>
    </location>
</feature>
<name>A0A146LL12_LYGHE</name>
<organism evidence="2">
    <name type="scientific">Lygus hesperus</name>
    <name type="common">Western plant bug</name>
    <dbReference type="NCBI Taxonomy" id="30085"/>
    <lineage>
        <taxon>Eukaryota</taxon>
        <taxon>Metazoa</taxon>
        <taxon>Ecdysozoa</taxon>
        <taxon>Arthropoda</taxon>
        <taxon>Hexapoda</taxon>
        <taxon>Insecta</taxon>
        <taxon>Pterygota</taxon>
        <taxon>Neoptera</taxon>
        <taxon>Paraneoptera</taxon>
        <taxon>Hemiptera</taxon>
        <taxon>Heteroptera</taxon>
        <taxon>Panheteroptera</taxon>
        <taxon>Cimicomorpha</taxon>
        <taxon>Miridae</taxon>
        <taxon>Mirini</taxon>
        <taxon>Lygus</taxon>
    </lineage>
</organism>
<feature type="non-terminal residue" evidence="2">
    <location>
        <position position="430"/>
    </location>
</feature>